<dbReference type="KEGG" id="tact:SG35_004710"/>
<protein>
    <submittedName>
        <fullName evidence="2">Uncharacterized protein</fullName>
    </submittedName>
</protein>
<keyword evidence="3" id="KW-1185">Reference proteome</keyword>
<dbReference type="AlphaFoldDB" id="A0AAF0C3V6"/>
<name>A0AAF0C3V6_9GAMM</name>
<sequence>MVLSLKSKLLISGGVIAFAAAIWHLLCIWGGPAWFAFARAPEQIIESARQGTLLAPVGTLVVAGLMFACTLFAFSATGLIRKLPLLTPALITIALLCTVRGIIAVPFFLTPGGFDLWEVIASSVWLYVGICFIAGSVEHLSVVKVKP</sequence>
<feature type="transmembrane region" description="Helical" evidence="1">
    <location>
        <begin position="124"/>
        <end position="143"/>
    </location>
</feature>
<keyword evidence="1" id="KW-0472">Membrane</keyword>
<evidence type="ECO:0000256" key="1">
    <source>
        <dbReference type="SAM" id="Phobius"/>
    </source>
</evidence>
<evidence type="ECO:0000313" key="3">
    <source>
        <dbReference type="Proteomes" id="UP000032568"/>
    </source>
</evidence>
<dbReference type="Proteomes" id="UP000032568">
    <property type="component" value="Chromosome"/>
</dbReference>
<reference evidence="2 3" key="2">
    <citation type="journal article" date="2022" name="Mar. Drugs">
        <title>Bioassay-Guided Fractionation Leads to the Detection of Cholic Acid Generated by the Rare Thalassomonas sp.</title>
        <authorList>
            <person name="Pheiffer F."/>
            <person name="Schneider Y.K."/>
            <person name="Hansen E.H."/>
            <person name="Andersen J.H."/>
            <person name="Isaksson J."/>
            <person name="Busche T."/>
            <person name="R C."/>
            <person name="Kalinowski J."/>
            <person name="Zyl L.V."/>
            <person name="Trindade M."/>
        </authorList>
    </citation>
    <scope>NUCLEOTIDE SEQUENCE [LARGE SCALE GENOMIC DNA]</scope>
    <source>
        <strain evidence="2 3">A5K-106</strain>
    </source>
</reference>
<gene>
    <name evidence="2" type="ORF">SG35_004710</name>
</gene>
<feature type="transmembrane region" description="Helical" evidence="1">
    <location>
        <begin position="9"/>
        <end position="31"/>
    </location>
</feature>
<dbReference type="RefSeq" id="WP_044831808.1">
    <property type="nucleotide sequence ID" value="NZ_CP059735.1"/>
</dbReference>
<dbReference type="EMBL" id="CP059735">
    <property type="protein sequence ID" value="WDD99967.1"/>
    <property type="molecule type" value="Genomic_DNA"/>
</dbReference>
<proteinExistence type="predicted"/>
<keyword evidence="1" id="KW-0812">Transmembrane</keyword>
<feature type="transmembrane region" description="Helical" evidence="1">
    <location>
        <begin position="51"/>
        <end position="74"/>
    </location>
</feature>
<accession>A0AAF0C3V6</accession>
<evidence type="ECO:0000313" key="2">
    <source>
        <dbReference type="EMBL" id="WDD99967.1"/>
    </source>
</evidence>
<feature type="transmembrane region" description="Helical" evidence="1">
    <location>
        <begin position="86"/>
        <end position="109"/>
    </location>
</feature>
<keyword evidence="1" id="KW-1133">Transmembrane helix</keyword>
<organism evidence="2 3">
    <name type="scientific">Thalassomonas actiniarum</name>
    <dbReference type="NCBI Taxonomy" id="485447"/>
    <lineage>
        <taxon>Bacteria</taxon>
        <taxon>Pseudomonadati</taxon>
        <taxon>Pseudomonadota</taxon>
        <taxon>Gammaproteobacteria</taxon>
        <taxon>Alteromonadales</taxon>
        <taxon>Colwelliaceae</taxon>
        <taxon>Thalassomonas</taxon>
    </lineage>
</organism>
<reference evidence="2 3" key="1">
    <citation type="journal article" date="2015" name="Genome Announc.">
        <title>Draft Genome Sequences of Marine Isolates of Thalassomonas viridans and Thalassomonas actiniarum.</title>
        <authorList>
            <person name="Olonade I."/>
            <person name="van Zyl L.J."/>
            <person name="Trindade M."/>
        </authorList>
    </citation>
    <scope>NUCLEOTIDE SEQUENCE [LARGE SCALE GENOMIC DNA]</scope>
    <source>
        <strain evidence="2 3">A5K-106</strain>
    </source>
</reference>